<dbReference type="EMBL" id="CP010536">
    <property type="protein sequence ID" value="AJG21505.1"/>
    <property type="molecule type" value="Genomic_DNA"/>
</dbReference>
<dbReference type="KEGG" id="cbw:RR42_m4157"/>
<feature type="transmembrane region" description="Helical" evidence="8">
    <location>
        <begin position="61"/>
        <end position="82"/>
    </location>
</feature>
<protein>
    <submittedName>
        <fullName evidence="10">Protein rarD</fullName>
    </submittedName>
</protein>
<organism evidence="10 11">
    <name type="scientific">Cupriavidus basilensis</name>
    <dbReference type="NCBI Taxonomy" id="68895"/>
    <lineage>
        <taxon>Bacteria</taxon>
        <taxon>Pseudomonadati</taxon>
        <taxon>Pseudomonadota</taxon>
        <taxon>Betaproteobacteria</taxon>
        <taxon>Burkholderiales</taxon>
        <taxon>Burkholderiaceae</taxon>
        <taxon>Cupriavidus</taxon>
    </lineage>
</organism>
<keyword evidence="11" id="KW-1185">Reference proteome</keyword>
<comment type="subcellular location">
    <subcellularLocation>
        <location evidence="1">Cell membrane</location>
        <topology evidence="1">Multi-pass membrane protein</topology>
    </subcellularLocation>
</comment>
<evidence type="ECO:0000256" key="4">
    <source>
        <dbReference type="ARBA" id="ARBA00022475"/>
    </source>
</evidence>
<dbReference type="InterPro" id="IPR037185">
    <property type="entry name" value="EmrE-like"/>
</dbReference>
<name>A0A0C4YFH1_9BURK</name>
<evidence type="ECO:0000313" key="11">
    <source>
        <dbReference type="Proteomes" id="UP000031843"/>
    </source>
</evidence>
<accession>A0A0C4YFH1</accession>
<dbReference type="PANTHER" id="PTHR22911">
    <property type="entry name" value="ACYL-MALONYL CONDENSING ENZYME-RELATED"/>
    <property type="match status" value="1"/>
</dbReference>
<keyword evidence="3" id="KW-0813">Transport</keyword>
<feature type="transmembrane region" description="Helical" evidence="8">
    <location>
        <begin position="126"/>
        <end position="144"/>
    </location>
</feature>
<evidence type="ECO:0000256" key="5">
    <source>
        <dbReference type="ARBA" id="ARBA00022692"/>
    </source>
</evidence>
<feature type="transmembrane region" description="Helical" evidence="8">
    <location>
        <begin position="295"/>
        <end position="313"/>
    </location>
</feature>
<evidence type="ECO:0000256" key="6">
    <source>
        <dbReference type="ARBA" id="ARBA00022989"/>
    </source>
</evidence>
<feature type="transmembrane region" description="Helical" evidence="8">
    <location>
        <begin position="261"/>
        <end position="283"/>
    </location>
</feature>
<gene>
    <name evidence="10" type="ORF">RR42_m4157</name>
</gene>
<dbReference type="PANTHER" id="PTHR22911:SF137">
    <property type="entry name" value="SOLUTE CARRIER FAMILY 35 MEMBER G2-RELATED"/>
    <property type="match status" value="1"/>
</dbReference>
<proteinExistence type="inferred from homology"/>
<keyword evidence="5 8" id="KW-0812">Transmembrane</keyword>
<evidence type="ECO:0000256" key="3">
    <source>
        <dbReference type="ARBA" id="ARBA00022448"/>
    </source>
</evidence>
<dbReference type="Proteomes" id="UP000031843">
    <property type="component" value="Chromosome main"/>
</dbReference>
<dbReference type="GO" id="GO:0005886">
    <property type="term" value="C:plasma membrane"/>
    <property type="evidence" value="ECO:0007669"/>
    <property type="project" value="UniProtKB-SubCell"/>
</dbReference>
<keyword evidence="7 8" id="KW-0472">Membrane</keyword>
<evidence type="ECO:0000259" key="9">
    <source>
        <dbReference type="Pfam" id="PF00892"/>
    </source>
</evidence>
<dbReference type="SUPFAM" id="SSF103481">
    <property type="entry name" value="Multidrug resistance efflux transporter EmrE"/>
    <property type="match status" value="2"/>
</dbReference>
<evidence type="ECO:0000256" key="8">
    <source>
        <dbReference type="SAM" id="Phobius"/>
    </source>
</evidence>
<feature type="domain" description="EamA" evidence="9">
    <location>
        <begin position="30"/>
        <end position="166"/>
    </location>
</feature>
<feature type="transmembrane region" description="Helical" evidence="8">
    <location>
        <begin position="156"/>
        <end position="189"/>
    </location>
</feature>
<evidence type="ECO:0000313" key="10">
    <source>
        <dbReference type="EMBL" id="AJG21505.1"/>
    </source>
</evidence>
<dbReference type="AlphaFoldDB" id="A0A0C4YFH1"/>
<feature type="transmembrane region" description="Helical" evidence="8">
    <location>
        <begin position="233"/>
        <end position="254"/>
    </location>
</feature>
<evidence type="ECO:0000256" key="7">
    <source>
        <dbReference type="ARBA" id="ARBA00023136"/>
    </source>
</evidence>
<dbReference type="NCBIfam" id="TIGR00688">
    <property type="entry name" value="rarD"/>
    <property type="match status" value="1"/>
</dbReference>
<reference evidence="10 11" key="1">
    <citation type="journal article" date="2015" name="Genome Announc.">
        <title>Complete Genome Sequence of Cupriavidus basilensis 4G11, Isolated from the Oak Ridge Field Research Center Site.</title>
        <authorList>
            <person name="Ray J."/>
            <person name="Waters R.J."/>
            <person name="Skerker J.M."/>
            <person name="Kuehl J.V."/>
            <person name="Price M.N."/>
            <person name="Huang J."/>
            <person name="Chakraborty R."/>
            <person name="Arkin A.P."/>
            <person name="Deutschbauer A."/>
        </authorList>
    </citation>
    <scope>NUCLEOTIDE SEQUENCE [LARGE SCALE GENOMIC DNA]</scope>
    <source>
        <strain evidence="10">4G11</strain>
    </source>
</reference>
<keyword evidence="4" id="KW-1003">Cell membrane</keyword>
<feature type="transmembrane region" description="Helical" evidence="8">
    <location>
        <begin position="201"/>
        <end position="221"/>
    </location>
</feature>
<dbReference type="Pfam" id="PF00892">
    <property type="entry name" value="EamA"/>
    <property type="match status" value="1"/>
</dbReference>
<dbReference type="InterPro" id="IPR004626">
    <property type="entry name" value="RarD"/>
</dbReference>
<feature type="transmembrane region" description="Helical" evidence="8">
    <location>
        <begin position="26"/>
        <end position="49"/>
    </location>
</feature>
<feature type="transmembrane region" description="Helical" evidence="8">
    <location>
        <begin position="94"/>
        <end position="114"/>
    </location>
</feature>
<dbReference type="InterPro" id="IPR000620">
    <property type="entry name" value="EamA_dom"/>
</dbReference>
<sequence length="323" mass="34927">MAQASHKPVPSTGFFTPVESPDSLGLFMQTGIIYALLAYIIWGLLPLYIKSLHGIAPMEILLHRMVWSLVFLGLVLTWRRHWGWLRGVWTNPRLLAGFVASALLLSGNWFLYIWSVSNGRVVDASLGYFINPLFNVLLGVLFLHERLRPGQWASIALAAAGVVWLTVAAGQLPWIALALAATFGGYGLLRKTATLGALEGLSLETMLLFPLAASALAYLFATGQADFTGVGGGVQLLALLAGPVTAVPLLLFAAGARRIPLSLLGLLQYTGPTLQLLLGVWLWNEPFPASKQIGFAMIWISLVVYAVEGIWAGRQRAKLAPQG</sequence>
<comment type="similarity">
    <text evidence="2">Belongs to the EamA transporter family.</text>
</comment>
<evidence type="ECO:0000256" key="2">
    <source>
        <dbReference type="ARBA" id="ARBA00007362"/>
    </source>
</evidence>
<evidence type="ECO:0000256" key="1">
    <source>
        <dbReference type="ARBA" id="ARBA00004651"/>
    </source>
</evidence>
<keyword evidence="6 8" id="KW-1133">Transmembrane helix</keyword>